<dbReference type="RefSeq" id="XP_022959643.1">
    <property type="nucleotide sequence ID" value="XM_023103875.1"/>
</dbReference>
<proteinExistence type="inferred from homology"/>
<evidence type="ECO:0000259" key="6">
    <source>
        <dbReference type="Pfam" id="PF02234"/>
    </source>
</evidence>
<dbReference type="Pfam" id="PF02234">
    <property type="entry name" value="CDI"/>
    <property type="match status" value="1"/>
</dbReference>
<dbReference type="KEGG" id="cmos:111460662"/>
<keyword evidence="4" id="KW-0131">Cell cycle</keyword>
<comment type="similarity">
    <text evidence="2">Belongs to the CDI family. ICK/KRP subfamily.</text>
</comment>
<dbReference type="InterPro" id="IPR003175">
    <property type="entry name" value="CDI_dom"/>
</dbReference>
<gene>
    <name evidence="8" type="primary">LOC111460662</name>
</gene>
<dbReference type="InterPro" id="IPR044898">
    <property type="entry name" value="CDI_dom_sf"/>
</dbReference>
<dbReference type="GO" id="GO:0005654">
    <property type="term" value="C:nucleoplasm"/>
    <property type="evidence" value="ECO:0007669"/>
    <property type="project" value="UniProtKB-SubCell"/>
</dbReference>
<dbReference type="AlphaFoldDB" id="A0A6J1H6J1"/>
<evidence type="ECO:0000313" key="8">
    <source>
        <dbReference type="RefSeq" id="XP_022959643.1"/>
    </source>
</evidence>
<feature type="region of interest" description="Disordered" evidence="5">
    <location>
        <begin position="69"/>
        <end position="96"/>
    </location>
</feature>
<dbReference type="GO" id="GO:0051726">
    <property type="term" value="P:regulation of cell cycle"/>
    <property type="evidence" value="ECO:0007669"/>
    <property type="project" value="InterPro"/>
</dbReference>
<organism evidence="7 8">
    <name type="scientific">Cucurbita moschata</name>
    <name type="common">Winter crookneck squash</name>
    <name type="synonym">Cucurbita pepo var. moschata</name>
    <dbReference type="NCBI Taxonomy" id="3662"/>
    <lineage>
        <taxon>Eukaryota</taxon>
        <taxon>Viridiplantae</taxon>
        <taxon>Streptophyta</taxon>
        <taxon>Embryophyta</taxon>
        <taxon>Tracheophyta</taxon>
        <taxon>Spermatophyta</taxon>
        <taxon>Magnoliopsida</taxon>
        <taxon>eudicotyledons</taxon>
        <taxon>Gunneridae</taxon>
        <taxon>Pentapetalae</taxon>
        <taxon>rosids</taxon>
        <taxon>fabids</taxon>
        <taxon>Cucurbitales</taxon>
        <taxon>Cucurbitaceae</taxon>
        <taxon>Cucurbiteae</taxon>
        <taxon>Cucurbita</taxon>
    </lineage>
</organism>
<accession>A0A6J1H6J1</accession>
<evidence type="ECO:0000256" key="2">
    <source>
        <dbReference type="ARBA" id="ARBA00010274"/>
    </source>
</evidence>
<sequence length="183" mass="20610">MGKYMNKSKIAADITVMEVFSQPTTTTVRTRAASKSLALQKLQKSSLPDAIPDLSFSYLQLRTRRLDKTNRSIGASAKQTSKPKKSARSSSSSVKTTSNLDCESQIVGFESQAQNLEFKISRRGASESTADNLQRTITPAQEIEEFFATAEHQQRRSFIDKYNYDIVNDKPLDGRYEWVELMP</sequence>
<evidence type="ECO:0000256" key="5">
    <source>
        <dbReference type="SAM" id="MobiDB-lite"/>
    </source>
</evidence>
<evidence type="ECO:0000313" key="7">
    <source>
        <dbReference type="Proteomes" id="UP000504609"/>
    </source>
</evidence>
<evidence type="ECO:0000256" key="3">
    <source>
        <dbReference type="ARBA" id="ARBA00023013"/>
    </source>
</evidence>
<evidence type="ECO:0000256" key="1">
    <source>
        <dbReference type="ARBA" id="ARBA00004642"/>
    </source>
</evidence>
<name>A0A6J1H6J1_CUCMO</name>
<keyword evidence="3 8" id="KW-0649">Protein kinase inhibitor</keyword>
<feature type="domain" description="Cyclin-dependent kinase inhibitor" evidence="6">
    <location>
        <begin position="140"/>
        <end position="181"/>
    </location>
</feature>
<reference evidence="8" key="1">
    <citation type="submission" date="2025-08" db="UniProtKB">
        <authorList>
            <consortium name="RefSeq"/>
        </authorList>
    </citation>
    <scope>IDENTIFICATION</scope>
    <source>
        <tissue evidence="8">Young leaves</tissue>
    </source>
</reference>
<dbReference type="InterPro" id="IPR044275">
    <property type="entry name" value="KRP"/>
</dbReference>
<keyword evidence="7" id="KW-1185">Reference proteome</keyword>
<dbReference type="Proteomes" id="UP000504609">
    <property type="component" value="Unplaced"/>
</dbReference>
<comment type="subcellular location">
    <subcellularLocation>
        <location evidence="1">Nucleus</location>
        <location evidence="1">Nucleoplasm</location>
    </subcellularLocation>
</comment>
<dbReference type="Gene3D" id="4.10.365.10">
    <property type="entry name" value="p27"/>
    <property type="match status" value="1"/>
</dbReference>
<protein>
    <submittedName>
        <fullName evidence="8">Cyclin-dependent kinase inhibitor 3-like</fullName>
    </submittedName>
</protein>
<evidence type="ECO:0000256" key="4">
    <source>
        <dbReference type="ARBA" id="ARBA00023306"/>
    </source>
</evidence>
<dbReference type="GeneID" id="111460662"/>
<dbReference type="GO" id="GO:0004861">
    <property type="term" value="F:cyclin-dependent protein serine/threonine kinase inhibitor activity"/>
    <property type="evidence" value="ECO:0007669"/>
    <property type="project" value="InterPro"/>
</dbReference>
<dbReference type="PANTHER" id="PTHR46776">
    <property type="entry name" value="CYCLIN-DEPENDENT KINASE INHIBITOR 4-RELATED"/>
    <property type="match status" value="1"/>
</dbReference>
<dbReference type="PIRSF" id="PIRSF017811">
    <property type="entry name" value="CDK_inhib_pln"/>
    <property type="match status" value="1"/>
</dbReference>